<gene>
    <name evidence="1" type="ORF">S03H2_57499</name>
</gene>
<dbReference type="EMBL" id="BARU01036856">
    <property type="protein sequence ID" value="GAH81745.1"/>
    <property type="molecule type" value="Genomic_DNA"/>
</dbReference>
<name>X1JJS2_9ZZZZ</name>
<proteinExistence type="predicted"/>
<comment type="caution">
    <text evidence="1">The sequence shown here is derived from an EMBL/GenBank/DDBJ whole genome shotgun (WGS) entry which is preliminary data.</text>
</comment>
<protein>
    <submittedName>
        <fullName evidence="1">Uncharacterized protein</fullName>
    </submittedName>
</protein>
<evidence type="ECO:0000313" key="1">
    <source>
        <dbReference type="EMBL" id="GAH81745.1"/>
    </source>
</evidence>
<feature type="non-terminal residue" evidence="1">
    <location>
        <position position="53"/>
    </location>
</feature>
<reference evidence="1" key="1">
    <citation type="journal article" date="2014" name="Front. Microbiol.">
        <title>High frequency of phylogenetically diverse reductive dehalogenase-homologous genes in deep subseafloor sedimentary metagenomes.</title>
        <authorList>
            <person name="Kawai M."/>
            <person name="Futagami T."/>
            <person name="Toyoda A."/>
            <person name="Takaki Y."/>
            <person name="Nishi S."/>
            <person name="Hori S."/>
            <person name="Arai W."/>
            <person name="Tsubouchi T."/>
            <person name="Morono Y."/>
            <person name="Uchiyama I."/>
            <person name="Ito T."/>
            <person name="Fujiyama A."/>
            <person name="Inagaki F."/>
            <person name="Takami H."/>
        </authorList>
    </citation>
    <scope>NUCLEOTIDE SEQUENCE</scope>
    <source>
        <strain evidence="1">Expedition CK06-06</strain>
    </source>
</reference>
<sequence>MGKHISCEYMMWHGLPVIRREIAECIIKKYGLNQFITSGNIAEITTVMAMTDK</sequence>
<dbReference type="AlphaFoldDB" id="X1JJS2"/>
<accession>X1JJS2</accession>
<organism evidence="1">
    <name type="scientific">marine sediment metagenome</name>
    <dbReference type="NCBI Taxonomy" id="412755"/>
    <lineage>
        <taxon>unclassified sequences</taxon>
        <taxon>metagenomes</taxon>
        <taxon>ecological metagenomes</taxon>
    </lineage>
</organism>